<dbReference type="SMART" id="SM00513">
    <property type="entry name" value="SAP"/>
    <property type="match status" value="1"/>
</dbReference>
<dbReference type="Pfam" id="PF00098">
    <property type="entry name" value="zf-CCHC"/>
    <property type="match status" value="1"/>
</dbReference>
<evidence type="ECO:0000259" key="3">
    <source>
        <dbReference type="PROSITE" id="PS50800"/>
    </source>
</evidence>
<dbReference type="Proteomes" id="UP001652700">
    <property type="component" value="Unplaced"/>
</dbReference>
<dbReference type="InterPro" id="IPR036875">
    <property type="entry name" value="Znf_CCHC_sf"/>
</dbReference>
<feature type="domain" description="SAP" evidence="3">
    <location>
        <begin position="4"/>
        <end position="38"/>
    </location>
</feature>
<dbReference type="SMART" id="SM00343">
    <property type="entry name" value="ZnF_C2HC"/>
    <property type="match status" value="1"/>
</dbReference>
<dbReference type="RefSeq" id="XP_050497827.1">
    <property type="nucleotide sequence ID" value="XM_050641870.1"/>
</dbReference>
<dbReference type="PROSITE" id="PS50800">
    <property type="entry name" value="SAP"/>
    <property type="match status" value="1"/>
</dbReference>
<accession>A0ABM5JIR4</accession>
<dbReference type="PANTHER" id="PTHR45823">
    <property type="entry name" value="T-SNARE COILED-COIL HOMOLOGY DOMAIN-CONTAINING PROTEIN"/>
    <property type="match status" value="1"/>
</dbReference>
<dbReference type="InterPro" id="IPR005162">
    <property type="entry name" value="Retrotrans_gag_dom"/>
</dbReference>
<evidence type="ECO:0000313" key="5">
    <source>
        <dbReference type="Proteomes" id="UP001652700"/>
    </source>
</evidence>
<protein>
    <submittedName>
        <fullName evidence="4">Uncharacterized protein</fullName>
    </submittedName>
</protein>
<name>A0ABM5JIR4_DIAVI</name>
<keyword evidence="1" id="KW-0862">Zinc</keyword>
<dbReference type="SUPFAM" id="SSF58113">
    <property type="entry name" value="Apolipoprotein A-I"/>
    <property type="match status" value="1"/>
</dbReference>
<keyword evidence="1" id="KW-0479">Metal-binding</keyword>
<dbReference type="InterPro" id="IPR003034">
    <property type="entry name" value="SAP_dom"/>
</dbReference>
<dbReference type="PROSITE" id="PS50158">
    <property type="entry name" value="ZF_CCHC"/>
    <property type="match status" value="1"/>
</dbReference>
<reference evidence="4" key="1">
    <citation type="submission" date="2025-05" db="UniProtKB">
        <authorList>
            <consortium name="EnsemblMetazoa"/>
        </authorList>
    </citation>
    <scope>IDENTIFICATION</scope>
</reference>
<dbReference type="Gene3D" id="1.20.5.1230">
    <property type="entry name" value="Apolipoprotein A-I"/>
    <property type="match status" value="1"/>
</dbReference>
<dbReference type="EnsemblMetazoa" id="XM_050641870.1">
    <property type="protein sequence ID" value="XP_050497827.1"/>
    <property type="gene ID" value="LOC126878991"/>
</dbReference>
<keyword evidence="1" id="KW-0863">Zinc-finger</keyword>
<organism evidence="4 5">
    <name type="scientific">Diabrotica virgifera virgifera</name>
    <name type="common">western corn rootworm</name>
    <dbReference type="NCBI Taxonomy" id="50390"/>
    <lineage>
        <taxon>Eukaryota</taxon>
        <taxon>Metazoa</taxon>
        <taxon>Ecdysozoa</taxon>
        <taxon>Arthropoda</taxon>
        <taxon>Hexapoda</taxon>
        <taxon>Insecta</taxon>
        <taxon>Pterygota</taxon>
        <taxon>Neoptera</taxon>
        <taxon>Endopterygota</taxon>
        <taxon>Coleoptera</taxon>
        <taxon>Polyphaga</taxon>
        <taxon>Cucujiformia</taxon>
        <taxon>Chrysomeloidea</taxon>
        <taxon>Chrysomelidae</taxon>
        <taxon>Galerucinae</taxon>
        <taxon>Diabroticina</taxon>
        <taxon>Diabroticites</taxon>
        <taxon>Diabrotica</taxon>
    </lineage>
</organism>
<dbReference type="InterPro" id="IPR036361">
    <property type="entry name" value="SAP_dom_sf"/>
</dbReference>
<keyword evidence="5" id="KW-1185">Reference proteome</keyword>
<dbReference type="Gene3D" id="1.10.720.30">
    <property type="entry name" value="SAP domain"/>
    <property type="match status" value="1"/>
</dbReference>
<dbReference type="Pfam" id="PF03732">
    <property type="entry name" value="Retrotrans_gag"/>
    <property type="match status" value="1"/>
</dbReference>
<dbReference type="Pfam" id="PF02037">
    <property type="entry name" value="SAP"/>
    <property type="match status" value="1"/>
</dbReference>
<evidence type="ECO:0000256" key="1">
    <source>
        <dbReference type="PROSITE-ProRule" id="PRU00047"/>
    </source>
</evidence>
<proteinExistence type="predicted"/>
<dbReference type="InterPro" id="IPR001878">
    <property type="entry name" value="Znf_CCHC"/>
</dbReference>
<feature type="domain" description="CCHC-type" evidence="2">
    <location>
        <begin position="425"/>
        <end position="440"/>
    </location>
</feature>
<evidence type="ECO:0000313" key="4">
    <source>
        <dbReference type="EnsemblMetazoa" id="XP_050497827.1"/>
    </source>
</evidence>
<dbReference type="SUPFAM" id="SSF68906">
    <property type="entry name" value="SAP domain"/>
    <property type="match status" value="1"/>
</dbReference>
<dbReference type="PANTHER" id="PTHR45823:SF1">
    <property type="entry name" value="T-SNARE COILED-COIL HOMOLOGY DOMAIN-CONTAINING PROTEIN"/>
    <property type="match status" value="1"/>
</dbReference>
<dbReference type="SUPFAM" id="SSF57756">
    <property type="entry name" value="Retrovirus zinc finger-like domains"/>
    <property type="match status" value="1"/>
</dbReference>
<evidence type="ECO:0000259" key="2">
    <source>
        <dbReference type="PROSITE" id="PS50158"/>
    </source>
</evidence>
<sequence length="455" mass="51625">MPSLCKLTIADLRLELEERDLSSTGKKADLVERLKNSLKEEGHDPETYVFEDKHAALISSITSLESKVSSEISQVSTDITSLESKVSSEISQVSTDITSLENKVSTEITSLEKKVSSEISQVSSDVLKVSTDIASLEKKVSGDISSLDSKMTNEISRVTSDFDDKISSIKSTFEEKIKEIEKKMQETEKVDKGMEPILTDIKNDETKYKLEPQSIVEGSVSLARVKVPNFDGKSSWNNYMKQFESAARANGWSEKEKAVNLTIALRGDALDVLQTIAVEETDDFEQLKKRLNMRYGHEHLEHVYQSQFKNRRQKKDEALQEYEVDIARLVRYAYPTAPEDMMEKLAVQTFINGLRDHEMQRTLRLARHKTLVDVLSAALEYESATQASGGYSKVRTVKEEEDEDKLGQIVNMIKGISYKKTKTIRCWNCGEMGHVRSSCKYPRYNNSQETHQQEN</sequence>
<dbReference type="GeneID" id="126878991"/>